<evidence type="ECO:0000256" key="5">
    <source>
        <dbReference type="ARBA" id="ARBA00022840"/>
    </source>
</evidence>
<dbReference type="SUPFAM" id="SSF53067">
    <property type="entry name" value="Actin-like ATPase domain"/>
    <property type="match status" value="2"/>
</dbReference>
<keyword evidence="5" id="KW-0067">ATP-binding</keyword>
<comment type="caution">
    <text evidence="10">The sequence shown here is derived from an EMBL/GenBank/DDBJ whole genome shotgun (WGS) entry which is preliminary data.</text>
</comment>
<dbReference type="Gene3D" id="3.30.420.40">
    <property type="match status" value="2"/>
</dbReference>
<dbReference type="Pfam" id="PF00370">
    <property type="entry name" value="FGGY_N"/>
    <property type="match status" value="1"/>
</dbReference>
<evidence type="ECO:0000256" key="4">
    <source>
        <dbReference type="ARBA" id="ARBA00022777"/>
    </source>
</evidence>
<dbReference type="CDD" id="cd07771">
    <property type="entry name" value="ASKHA_NBD_FGGY_RhaB-like"/>
    <property type="match status" value="1"/>
</dbReference>
<dbReference type="InterPro" id="IPR018485">
    <property type="entry name" value="FGGY_C"/>
</dbReference>
<dbReference type="Proteomes" id="UP001500929">
    <property type="component" value="Unassembled WGS sequence"/>
</dbReference>
<evidence type="ECO:0000313" key="10">
    <source>
        <dbReference type="EMBL" id="GAA2226823.1"/>
    </source>
</evidence>
<dbReference type="InterPro" id="IPR018484">
    <property type="entry name" value="FGGY_N"/>
</dbReference>
<evidence type="ECO:0000256" key="6">
    <source>
        <dbReference type="ARBA" id="ARBA00023157"/>
    </source>
</evidence>
<dbReference type="RefSeq" id="WP_259478205.1">
    <property type="nucleotide sequence ID" value="NZ_BAAAQY010000002.1"/>
</dbReference>
<name>A0ABP5Q5T6_9MICO</name>
<keyword evidence="11" id="KW-1185">Reference proteome</keyword>
<comment type="similarity">
    <text evidence="1">Belongs to the FGGY kinase family.</text>
</comment>
<accession>A0ABP5Q5T6</accession>
<protein>
    <submittedName>
        <fullName evidence="10">Rhamnulokinase family protein</fullName>
    </submittedName>
</protein>
<dbReference type="PANTHER" id="PTHR10196:SF93">
    <property type="entry name" value="L-RHAMNULOKINASE"/>
    <property type="match status" value="1"/>
</dbReference>
<organism evidence="10 11">
    <name type="scientific">Herbiconiux moechotypicola</name>
    <dbReference type="NCBI Taxonomy" id="637393"/>
    <lineage>
        <taxon>Bacteria</taxon>
        <taxon>Bacillati</taxon>
        <taxon>Actinomycetota</taxon>
        <taxon>Actinomycetes</taxon>
        <taxon>Micrococcales</taxon>
        <taxon>Microbacteriaceae</taxon>
        <taxon>Herbiconiux</taxon>
    </lineage>
</organism>
<gene>
    <name evidence="10" type="ORF">GCM10009851_08600</name>
</gene>
<proteinExistence type="inferred from homology"/>
<keyword evidence="4" id="KW-0418">Kinase</keyword>
<evidence type="ECO:0000313" key="11">
    <source>
        <dbReference type="Proteomes" id="UP001500929"/>
    </source>
</evidence>
<dbReference type="PANTHER" id="PTHR10196">
    <property type="entry name" value="SUGAR KINASE"/>
    <property type="match status" value="1"/>
</dbReference>
<feature type="domain" description="Carbohydrate kinase FGGY C-terminal" evidence="9">
    <location>
        <begin position="261"/>
        <end position="451"/>
    </location>
</feature>
<feature type="domain" description="Carbohydrate kinase FGGY N-terminal" evidence="8">
    <location>
        <begin position="7"/>
        <end position="252"/>
    </location>
</feature>
<keyword evidence="3" id="KW-0547">Nucleotide-binding</keyword>
<evidence type="ECO:0000256" key="1">
    <source>
        <dbReference type="ARBA" id="ARBA00009156"/>
    </source>
</evidence>
<reference evidence="11" key="1">
    <citation type="journal article" date="2019" name="Int. J. Syst. Evol. Microbiol.">
        <title>The Global Catalogue of Microorganisms (GCM) 10K type strain sequencing project: providing services to taxonomists for standard genome sequencing and annotation.</title>
        <authorList>
            <consortium name="The Broad Institute Genomics Platform"/>
            <consortium name="The Broad Institute Genome Sequencing Center for Infectious Disease"/>
            <person name="Wu L."/>
            <person name="Ma J."/>
        </authorList>
    </citation>
    <scope>NUCLEOTIDE SEQUENCE [LARGE SCALE GENOMIC DNA]</scope>
    <source>
        <strain evidence="11">JCM 16117</strain>
    </source>
</reference>
<dbReference type="InterPro" id="IPR043129">
    <property type="entry name" value="ATPase_NBD"/>
</dbReference>
<evidence type="ECO:0000259" key="8">
    <source>
        <dbReference type="Pfam" id="PF00370"/>
    </source>
</evidence>
<evidence type="ECO:0000256" key="3">
    <source>
        <dbReference type="ARBA" id="ARBA00022741"/>
    </source>
</evidence>
<sequence length="484" mass="50814">MPNGSVAAIDLGATSGRVVVGRIASGAGAGSVSLEIVQRFPNNPVHHWEGSAEGLHWNLLEQYRAIRIGLRAALKSEGALASAAVDSWGLDYGLLRAGGELAGNPFHYRDERTARGVEAVSALVSDEELYAINGLQFMPINSVYQLADDRLQGRLTAESRALLIPDLITYWLTGQLVAERTNASTTGLLDVTTRAWATSLFSRLGLPTGLFPTLVDPGTSVGPLLPGLAAEVGASIPVHTVGSHDTASAVVGLPVTDESFAYVSCGTWALVGVELEQPVLTEAGRLENFTNEGGVDGRIRYLKNIMGLWIQSESIRTWEHEGQTIDLPVLLAEAAALPGGSHFDANHPRLLAPGDMPARIAECCEEAGQPVPRTPAEFVRAINESLADAFAAAVHSAAALSGKDVRVVHIAGGGSQNELLCQLAADRLGLPVVAGPVEATALGNVLVQARAVGLVPADGSLESLRALVAASAHTRRYEPRARTS</sequence>
<evidence type="ECO:0000256" key="7">
    <source>
        <dbReference type="ARBA" id="ARBA00023308"/>
    </source>
</evidence>
<keyword evidence="6" id="KW-1015">Disulfide bond</keyword>
<dbReference type="Pfam" id="PF02782">
    <property type="entry name" value="FGGY_C"/>
    <property type="match status" value="1"/>
</dbReference>
<evidence type="ECO:0000259" key="9">
    <source>
        <dbReference type="Pfam" id="PF02782"/>
    </source>
</evidence>
<evidence type="ECO:0000256" key="2">
    <source>
        <dbReference type="ARBA" id="ARBA00022679"/>
    </source>
</evidence>
<keyword evidence="2" id="KW-0808">Transferase</keyword>
<keyword evidence="7" id="KW-0684">Rhamnose metabolism</keyword>
<dbReference type="InterPro" id="IPR013449">
    <property type="entry name" value="Rhamnulokinase"/>
</dbReference>
<dbReference type="EMBL" id="BAAAQY010000002">
    <property type="protein sequence ID" value="GAA2226823.1"/>
    <property type="molecule type" value="Genomic_DNA"/>
</dbReference>